<dbReference type="InterPro" id="IPR008030">
    <property type="entry name" value="NmrA-like"/>
</dbReference>
<accession>A0A1N7JEW5</accession>
<dbReference type="AlphaFoldDB" id="A0A1N7JEW5"/>
<keyword evidence="3" id="KW-1185">Reference proteome</keyword>
<dbReference type="EMBL" id="FTOF01000006">
    <property type="protein sequence ID" value="SIS47859.1"/>
    <property type="molecule type" value="Genomic_DNA"/>
</dbReference>
<dbReference type="GO" id="GO:0004029">
    <property type="term" value="F:aldehyde dehydrogenase (NAD+) activity"/>
    <property type="evidence" value="ECO:0007669"/>
    <property type="project" value="TreeGrafter"/>
</dbReference>
<dbReference type="RefSeq" id="WP_076599342.1">
    <property type="nucleotide sequence ID" value="NZ_CP046976.1"/>
</dbReference>
<dbReference type="STRING" id="1161099.SAMN05444817_106109"/>
<name>A0A1N7JEW5_9CORY</name>
<protein>
    <submittedName>
        <fullName evidence="2">TspO and MBR related proteins</fullName>
    </submittedName>
</protein>
<dbReference type="InterPro" id="IPR036291">
    <property type="entry name" value="NAD(P)-bd_dom_sf"/>
</dbReference>
<evidence type="ECO:0000259" key="1">
    <source>
        <dbReference type="Pfam" id="PF05368"/>
    </source>
</evidence>
<evidence type="ECO:0000313" key="3">
    <source>
        <dbReference type="Proteomes" id="UP000186292"/>
    </source>
</evidence>
<dbReference type="GO" id="GO:0005737">
    <property type="term" value="C:cytoplasm"/>
    <property type="evidence" value="ECO:0007669"/>
    <property type="project" value="TreeGrafter"/>
</dbReference>
<dbReference type="Proteomes" id="UP000186292">
    <property type="component" value="Unassembled WGS sequence"/>
</dbReference>
<sequence length="445" mass="48533">MRDGQQKRTALVTGATGYVGGNVVKQLLDDGWRVRILCRSSAKARKRSWGDEVEIVGGDATERSDVARALKGADCAWYLLHSMDSGSGFADAEAEMARQFGEVAAEQGVGRIVYLGGLHPTDSSGVSEHLASRVKVGEMLMGSGVPTAALQAGVVIGSGSLSFQLLRHITERAPTFIAPDWIRNEITPISERDIVHYLVKAADLPADVNRSFDVGGPETMPYVDMMERYAQAVGLHRRPYFTAPIMTRRMASAGLSFLTSLSDDEILPIFESVSVDTVVKERDLEELVGTPAGGNQSFAEAVRVAARDTAPGAYGEVATTFHVIAALWSLWAPGRAWWLPLNLTQAVTMVPTVADINERDDSQALEATLGFGPFSAPASQTAFATALNLDFNWIARRWPNKWTRGAWLLSSLDLARRVYKEKPLRVLGLVPYIAAQFLMVRPTRR</sequence>
<organism evidence="2 3">
    <name type="scientific">Corynebacterium appendicis CIP 107643</name>
    <dbReference type="NCBI Taxonomy" id="1161099"/>
    <lineage>
        <taxon>Bacteria</taxon>
        <taxon>Bacillati</taxon>
        <taxon>Actinomycetota</taxon>
        <taxon>Actinomycetes</taxon>
        <taxon>Mycobacteriales</taxon>
        <taxon>Corynebacteriaceae</taxon>
        <taxon>Corynebacterium</taxon>
    </lineage>
</organism>
<dbReference type="PANTHER" id="PTHR48079:SF6">
    <property type="entry name" value="NAD(P)-BINDING DOMAIN-CONTAINING PROTEIN-RELATED"/>
    <property type="match status" value="1"/>
</dbReference>
<dbReference type="Pfam" id="PF05368">
    <property type="entry name" value="NmrA"/>
    <property type="match status" value="1"/>
</dbReference>
<dbReference type="PANTHER" id="PTHR48079">
    <property type="entry name" value="PROTEIN YEEZ"/>
    <property type="match status" value="1"/>
</dbReference>
<dbReference type="OrthoDB" id="9774199at2"/>
<gene>
    <name evidence="2" type="ORF">SAMN05444817_106109</name>
</gene>
<dbReference type="Gene3D" id="3.40.50.720">
    <property type="entry name" value="NAD(P)-binding Rossmann-like Domain"/>
    <property type="match status" value="1"/>
</dbReference>
<feature type="domain" description="NmrA-like" evidence="1">
    <location>
        <begin position="7"/>
        <end position="208"/>
    </location>
</feature>
<evidence type="ECO:0000313" key="2">
    <source>
        <dbReference type="EMBL" id="SIS47859.1"/>
    </source>
</evidence>
<proteinExistence type="predicted"/>
<reference evidence="3" key="1">
    <citation type="submission" date="2017-01" db="EMBL/GenBank/DDBJ databases">
        <authorList>
            <person name="Varghese N."/>
            <person name="Submissions S."/>
        </authorList>
    </citation>
    <scope>NUCLEOTIDE SEQUENCE [LARGE SCALE GENOMIC DNA]</scope>
    <source>
        <strain evidence="3">DSM 44531</strain>
    </source>
</reference>
<dbReference type="InterPro" id="IPR051783">
    <property type="entry name" value="NAD(P)-dependent_oxidoreduct"/>
</dbReference>
<dbReference type="SUPFAM" id="SSF51735">
    <property type="entry name" value="NAD(P)-binding Rossmann-fold domains"/>
    <property type="match status" value="1"/>
</dbReference>